<gene>
    <name evidence="2" type="ORF">HERI1096_LOCUS3700</name>
</gene>
<dbReference type="Pfam" id="PF17820">
    <property type="entry name" value="PDZ_6"/>
    <property type="match status" value="1"/>
</dbReference>
<proteinExistence type="predicted"/>
<feature type="domain" description="PDZ" evidence="1">
    <location>
        <begin position="50"/>
        <end position="85"/>
    </location>
</feature>
<dbReference type="Gene3D" id="2.30.42.10">
    <property type="match status" value="1"/>
</dbReference>
<accession>A0A7S3AGE8</accession>
<sequence>MVLLRPAPHVLSVFVQKKQLMGVRWRHDVKPAVVDHTFSGFPVSEILFHGDRIDAVNGIPTKSPSEVVSAWRAAQHQQVELTIQREETLRIIINKPAPTGEVVITWQSGKSPMVAAVQLSGGAAYLGDAARPDSLKSDQTGVSFEYSPTMLWPSDLVVALNGVAAGDPTVLSDMLSRASGQLVLSIQRDVKPPLVADTTCGCLDWCYRTKPATRDGVVATTGTQNI</sequence>
<dbReference type="InterPro" id="IPR041489">
    <property type="entry name" value="PDZ_6"/>
</dbReference>
<dbReference type="SUPFAM" id="SSF50156">
    <property type="entry name" value="PDZ domain-like"/>
    <property type="match status" value="1"/>
</dbReference>
<evidence type="ECO:0000313" key="2">
    <source>
        <dbReference type="EMBL" id="CAE0103042.1"/>
    </source>
</evidence>
<organism evidence="2">
    <name type="scientific">Haptolina ericina</name>
    <dbReference type="NCBI Taxonomy" id="156174"/>
    <lineage>
        <taxon>Eukaryota</taxon>
        <taxon>Haptista</taxon>
        <taxon>Haptophyta</taxon>
        <taxon>Prymnesiophyceae</taxon>
        <taxon>Prymnesiales</taxon>
        <taxon>Prymnesiaceae</taxon>
        <taxon>Haptolina</taxon>
    </lineage>
</organism>
<evidence type="ECO:0000259" key="1">
    <source>
        <dbReference type="Pfam" id="PF17820"/>
    </source>
</evidence>
<name>A0A7S3AGE8_9EUKA</name>
<reference evidence="2" key="1">
    <citation type="submission" date="2021-01" db="EMBL/GenBank/DDBJ databases">
        <authorList>
            <person name="Corre E."/>
            <person name="Pelletier E."/>
            <person name="Niang G."/>
            <person name="Scheremetjew M."/>
            <person name="Finn R."/>
            <person name="Kale V."/>
            <person name="Holt S."/>
            <person name="Cochrane G."/>
            <person name="Meng A."/>
            <person name="Brown T."/>
            <person name="Cohen L."/>
        </authorList>
    </citation>
    <scope>NUCLEOTIDE SEQUENCE</scope>
    <source>
        <strain evidence="2">CCMP281</strain>
    </source>
</reference>
<dbReference type="EMBL" id="HBHX01006737">
    <property type="protein sequence ID" value="CAE0103042.1"/>
    <property type="molecule type" value="Transcribed_RNA"/>
</dbReference>
<dbReference type="InterPro" id="IPR036034">
    <property type="entry name" value="PDZ_sf"/>
</dbReference>
<protein>
    <recommendedName>
        <fullName evidence="1">PDZ domain-containing protein</fullName>
    </recommendedName>
</protein>
<dbReference type="AlphaFoldDB" id="A0A7S3AGE8"/>